<comment type="caution">
    <text evidence="1">The sequence shown here is derived from an EMBL/GenBank/DDBJ whole genome shotgun (WGS) entry which is preliminary data.</text>
</comment>
<evidence type="ECO:0000313" key="2">
    <source>
        <dbReference type="Proteomes" id="UP001597083"/>
    </source>
</evidence>
<dbReference type="Gene3D" id="1.10.10.10">
    <property type="entry name" value="Winged helix-like DNA-binding domain superfamily/Winged helix DNA-binding domain"/>
    <property type="match status" value="1"/>
</dbReference>
<dbReference type="InterPro" id="IPR000835">
    <property type="entry name" value="HTH_MarR-typ"/>
</dbReference>
<accession>A0ABW3C8U8</accession>
<reference evidence="2" key="1">
    <citation type="journal article" date="2019" name="Int. J. Syst. Evol. Microbiol.">
        <title>The Global Catalogue of Microorganisms (GCM) 10K type strain sequencing project: providing services to taxonomists for standard genome sequencing and annotation.</title>
        <authorList>
            <consortium name="The Broad Institute Genomics Platform"/>
            <consortium name="The Broad Institute Genome Sequencing Center for Infectious Disease"/>
            <person name="Wu L."/>
            <person name="Ma J."/>
        </authorList>
    </citation>
    <scope>NUCLEOTIDE SEQUENCE [LARGE SCALE GENOMIC DNA]</scope>
    <source>
        <strain evidence="2">JCM 31696</strain>
    </source>
</reference>
<keyword evidence="2" id="KW-1185">Reference proteome</keyword>
<dbReference type="InterPro" id="IPR036390">
    <property type="entry name" value="WH_DNA-bd_sf"/>
</dbReference>
<name>A0ABW3C8U8_9ACTN</name>
<dbReference type="PRINTS" id="PR00598">
    <property type="entry name" value="HTHMARR"/>
</dbReference>
<gene>
    <name evidence="1" type="ORF">ACFQ07_01350</name>
</gene>
<protein>
    <submittedName>
        <fullName evidence="1">MarR family winged helix-turn-helix transcriptional regulator</fullName>
    </submittedName>
</protein>
<dbReference type="Proteomes" id="UP001597083">
    <property type="component" value="Unassembled WGS sequence"/>
</dbReference>
<dbReference type="InterPro" id="IPR036388">
    <property type="entry name" value="WH-like_DNA-bd_sf"/>
</dbReference>
<feature type="non-terminal residue" evidence="1">
    <location>
        <position position="1"/>
    </location>
</feature>
<organism evidence="1 2">
    <name type="scientific">Actinomadura adrarensis</name>
    <dbReference type="NCBI Taxonomy" id="1819600"/>
    <lineage>
        <taxon>Bacteria</taxon>
        <taxon>Bacillati</taxon>
        <taxon>Actinomycetota</taxon>
        <taxon>Actinomycetes</taxon>
        <taxon>Streptosporangiales</taxon>
        <taxon>Thermomonosporaceae</taxon>
        <taxon>Actinomadura</taxon>
    </lineage>
</organism>
<evidence type="ECO:0000313" key="1">
    <source>
        <dbReference type="EMBL" id="MFD0850865.1"/>
    </source>
</evidence>
<proteinExistence type="predicted"/>
<sequence>NGLGELLVCESGGSPSRLVDRLISAGLVDRQVPEHDRRHIELSLTREGTRIADEITEIERRLYDMIDAAAEGRDIDEITGFLRAFVSDLPAGRAMARRTESWIEPSGNTAHSE</sequence>
<dbReference type="EMBL" id="JBHTIR010000165">
    <property type="protein sequence ID" value="MFD0850865.1"/>
    <property type="molecule type" value="Genomic_DNA"/>
</dbReference>
<dbReference type="SUPFAM" id="SSF46785">
    <property type="entry name" value="Winged helix' DNA-binding domain"/>
    <property type="match status" value="1"/>
</dbReference>